<reference evidence="1" key="1">
    <citation type="submission" date="2018-02" db="EMBL/GenBank/DDBJ databases">
        <title>Rhizophora mucronata_Transcriptome.</title>
        <authorList>
            <person name="Meera S.P."/>
            <person name="Sreeshan A."/>
            <person name="Augustine A."/>
        </authorList>
    </citation>
    <scope>NUCLEOTIDE SEQUENCE</scope>
    <source>
        <tissue evidence="1">Leaf</tissue>
    </source>
</reference>
<proteinExistence type="predicted"/>
<organism evidence="1">
    <name type="scientific">Rhizophora mucronata</name>
    <name type="common">Asiatic mangrove</name>
    <dbReference type="NCBI Taxonomy" id="61149"/>
    <lineage>
        <taxon>Eukaryota</taxon>
        <taxon>Viridiplantae</taxon>
        <taxon>Streptophyta</taxon>
        <taxon>Embryophyta</taxon>
        <taxon>Tracheophyta</taxon>
        <taxon>Spermatophyta</taxon>
        <taxon>Magnoliopsida</taxon>
        <taxon>eudicotyledons</taxon>
        <taxon>Gunneridae</taxon>
        <taxon>Pentapetalae</taxon>
        <taxon>rosids</taxon>
        <taxon>fabids</taxon>
        <taxon>Malpighiales</taxon>
        <taxon>Rhizophoraceae</taxon>
        <taxon>Rhizophora</taxon>
    </lineage>
</organism>
<sequence>MSSGKKASLTYSNGNIR</sequence>
<evidence type="ECO:0000313" key="1">
    <source>
        <dbReference type="EMBL" id="MBX47318.1"/>
    </source>
</evidence>
<dbReference type="EMBL" id="GGEC01066834">
    <property type="protein sequence ID" value="MBX47318.1"/>
    <property type="molecule type" value="Transcribed_RNA"/>
</dbReference>
<protein>
    <submittedName>
        <fullName evidence="1">Uncharacterized protein</fullName>
    </submittedName>
</protein>
<name>A0A2P2NXS1_RHIMU</name>
<accession>A0A2P2NXS1</accession>
<dbReference type="AlphaFoldDB" id="A0A2P2NXS1"/>